<evidence type="ECO:0000313" key="5">
    <source>
        <dbReference type="Proteomes" id="UP000593577"/>
    </source>
</evidence>
<dbReference type="SUPFAM" id="SSF52743">
    <property type="entry name" value="Subtilisin-like"/>
    <property type="match status" value="1"/>
</dbReference>
<dbReference type="InterPro" id="IPR045051">
    <property type="entry name" value="SBT"/>
</dbReference>
<dbReference type="Proteomes" id="UP000593577">
    <property type="component" value="Unassembled WGS sequence"/>
</dbReference>
<dbReference type="Pfam" id="PF00082">
    <property type="entry name" value="Peptidase_S8"/>
    <property type="match status" value="1"/>
</dbReference>
<feature type="non-terminal residue" evidence="4">
    <location>
        <position position="1"/>
    </location>
</feature>
<reference evidence="4 5" key="1">
    <citation type="journal article" date="2019" name="Genome Biol. Evol.">
        <title>Insights into the evolution of the New World diploid cottons (Gossypium, subgenus Houzingenia) based on genome sequencing.</title>
        <authorList>
            <person name="Grover C.E."/>
            <person name="Arick M.A. 2nd"/>
            <person name="Thrash A."/>
            <person name="Conover J.L."/>
            <person name="Sanders W.S."/>
            <person name="Peterson D.G."/>
            <person name="Frelichowski J.E."/>
            <person name="Scheffler J.A."/>
            <person name="Scheffler B.E."/>
            <person name="Wendel J.F."/>
        </authorList>
    </citation>
    <scope>NUCLEOTIDE SEQUENCE [LARGE SCALE GENOMIC DNA]</scope>
    <source>
        <strain evidence="4">185</strain>
        <tissue evidence="4">Leaf</tissue>
    </source>
</reference>
<evidence type="ECO:0000256" key="1">
    <source>
        <dbReference type="ARBA" id="ARBA00011073"/>
    </source>
</evidence>
<dbReference type="InterPro" id="IPR022398">
    <property type="entry name" value="Peptidase_S8_His-AS"/>
</dbReference>
<dbReference type="InterPro" id="IPR000209">
    <property type="entry name" value="Peptidase_S8/S53_dom"/>
</dbReference>
<dbReference type="PROSITE" id="PS00137">
    <property type="entry name" value="SUBTILASE_HIS"/>
    <property type="match status" value="1"/>
</dbReference>
<dbReference type="Gene3D" id="3.40.50.200">
    <property type="entry name" value="Peptidase S8/S53 domain"/>
    <property type="match status" value="1"/>
</dbReference>
<comment type="similarity">
    <text evidence="1">Belongs to the peptidase S8 family.</text>
</comment>
<evidence type="ECO:0000313" key="4">
    <source>
        <dbReference type="EMBL" id="MBA0693616.1"/>
    </source>
</evidence>
<gene>
    <name evidence="4" type="ORF">Goari_003978</name>
</gene>
<proteinExistence type="inferred from homology"/>
<dbReference type="GO" id="GO:0006508">
    <property type="term" value="P:proteolysis"/>
    <property type="evidence" value="ECO:0007669"/>
    <property type="project" value="InterPro"/>
</dbReference>
<dbReference type="EMBL" id="JABFAA010000010">
    <property type="protein sequence ID" value="MBA0693616.1"/>
    <property type="molecule type" value="Genomic_DNA"/>
</dbReference>
<organism evidence="4 5">
    <name type="scientific">Gossypium aridum</name>
    <name type="common">American cotton</name>
    <name type="synonym">Erioxylum aridum</name>
    <dbReference type="NCBI Taxonomy" id="34290"/>
    <lineage>
        <taxon>Eukaryota</taxon>
        <taxon>Viridiplantae</taxon>
        <taxon>Streptophyta</taxon>
        <taxon>Embryophyta</taxon>
        <taxon>Tracheophyta</taxon>
        <taxon>Spermatophyta</taxon>
        <taxon>Magnoliopsida</taxon>
        <taxon>eudicotyledons</taxon>
        <taxon>Gunneridae</taxon>
        <taxon>Pentapetalae</taxon>
        <taxon>rosids</taxon>
        <taxon>malvids</taxon>
        <taxon>Malvales</taxon>
        <taxon>Malvaceae</taxon>
        <taxon>Malvoideae</taxon>
        <taxon>Gossypium</taxon>
    </lineage>
</organism>
<protein>
    <recommendedName>
        <fullName evidence="3">Peptidase S8/S53 domain-containing protein</fullName>
    </recommendedName>
</protein>
<keyword evidence="5" id="KW-1185">Reference proteome</keyword>
<name>A0A7J8Y221_GOSAI</name>
<comment type="caution">
    <text evidence="4">The sequence shown here is derived from an EMBL/GenBank/DDBJ whole genome shotgun (WGS) entry which is preliminary data.</text>
</comment>
<sequence length="255" mass="27566">MLTKATGFVDFNFPEDLNGHGTACASIAVGALIELKWLKDISGISNSKIQRANSFVRIASYKVFGDKVTVDKSVEVLKNSLLDAMKKATLDKVDVIMVSLNTDDLSNISSYLCDPVNMGGYLEMKENVVVCTSSCNHGHDYYTLSGGSGGLAPWVIKTVYEEQDGDLCKVSLISGKGPNPYDPYVLKVMSDTSMVNAVVAGMLSYIKTFHKDWGIARIKSTIMTSANPVIKSFNKAVLAMRSGCINPLKAMNPGL</sequence>
<dbReference type="GO" id="GO:0004252">
    <property type="term" value="F:serine-type endopeptidase activity"/>
    <property type="evidence" value="ECO:0007669"/>
    <property type="project" value="InterPro"/>
</dbReference>
<evidence type="ECO:0000259" key="3">
    <source>
        <dbReference type="Pfam" id="PF00082"/>
    </source>
</evidence>
<dbReference type="InterPro" id="IPR036852">
    <property type="entry name" value="Peptidase_S8/S53_dom_sf"/>
</dbReference>
<accession>A0A7J8Y221</accession>
<keyword evidence="2" id="KW-0732">Signal</keyword>
<feature type="domain" description="Peptidase S8/S53" evidence="3">
    <location>
        <begin position="14"/>
        <end position="147"/>
    </location>
</feature>
<evidence type="ECO:0000256" key="2">
    <source>
        <dbReference type="ARBA" id="ARBA00022729"/>
    </source>
</evidence>
<dbReference type="PANTHER" id="PTHR10795">
    <property type="entry name" value="PROPROTEIN CONVERTASE SUBTILISIN/KEXIN"/>
    <property type="match status" value="1"/>
</dbReference>
<dbReference type="AlphaFoldDB" id="A0A7J8Y221"/>